<reference evidence="5" key="1">
    <citation type="journal article" date="2021" name="PeerJ">
        <title>Extensive microbial diversity within the chicken gut microbiome revealed by metagenomics and culture.</title>
        <authorList>
            <person name="Gilroy R."/>
            <person name="Ravi A."/>
            <person name="Getino M."/>
            <person name="Pursley I."/>
            <person name="Horton D.L."/>
            <person name="Alikhan N.F."/>
            <person name="Baker D."/>
            <person name="Gharbi K."/>
            <person name="Hall N."/>
            <person name="Watson M."/>
            <person name="Adriaenssens E.M."/>
            <person name="Foster-Nyarko E."/>
            <person name="Jarju S."/>
            <person name="Secka A."/>
            <person name="Antonio M."/>
            <person name="Oren A."/>
            <person name="Chaudhuri R.R."/>
            <person name="La Ragione R."/>
            <person name="Hildebrand F."/>
            <person name="Pallen M.J."/>
        </authorList>
    </citation>
    <scope>NUCLEOTIDE SEQUENCE</scope>
    <source>
        <strain evidence="5">ChiBcec8-14828</strain>
    </source>
</reference>
<dbReference type="AlphaFoldDB" id="A0A9D2M2U0"/>
<dbReference type="CDD" id="cd06423">
    <property type="entry name" value="CESA_like"/>
    <property type="match status" value="1"/>
</dbReference>
<feature type="transmembrane region" description="Helical" evidence="4">
    <location>
        <begin position="351"/>
        <end position="376"/>
    </location>
</feature>
<feature type="transmembrane region" description="Helical" evidence="4">
    <location>
        <begin position="322"/>
        <end position="345"/>
    </location>
</feature>
<protein>
    <submittedName>
        <fullName evidence="5">Glycosyltransferase</fullName>
        <ecNumber evidence="5">2.4.-.-</ecNumber>
    </submittedName>
</protein>
<dbReference type="Gene3D" id="3.90.550.10">
    <property type="entry name" value="Spore Coat Polysaccharide Biosynthesis Protein SpsA, Chain A"/>
    <property type="match status" value="1"/>
</dbReference>
<evidence type="ECO:0000256" key="2">
    <source>
        <dbReference type="ARBA" id="ARBA00022676"/>
    </source>
</evidence>
<dbReference type="Pfam" id="PF13641">
    <property type="entry name" value="Glyco_tranf_2_3"/>
    <property type="match status" value="1"/>
</dbReference>
<keyword evidence="4" id="KW-1133">Transmembrane helix</keyword>
<feature type="transmembrane region" description="Helical" evidence="4">
    <location>
        <begin position="388"/>
        <end position="412"/>
    </location>
</feature>
<evidence type="ECO:0000313" key="6">
    <source>
        <dbReference type="Proteomes" id="UP000824209"/>
    </source>
</evidence>
<proteinExistence type="inferred from homology"/>
<evidence type="ECO:0000256" key="4">
    <source>
        <dbReference type="SAM" id="Phobius"/>
    </source>
</evidence>
<dbReference type="InterPro" id="IPR029044">
    <property type="entry name" value="Nucleotide-diphossugar_trans"/>
</dbReference>
<evidence type="ECO:0000313" key="5">
    <source>
        <dbReference type="EMBL" id="HJB39972.1"/>
    </source>
</evidence>
<evidence type="ECO:0000256" key="3">
    <source>
        <dbReference type="ARBA" id="ARBA00022679"/>
    </source>
</evidence>
<sequence>MKRNFLLSLAFSLVWLGISISFALGWGKEVSYFLPAVYVWWVIVGIALLPGFLMSMMFFSNLLHWIPRKYPDTNEDTTIIMCAYNEEANIARAIHAIMKQAYCGHIRLLVVDNRSTDRTKQIVQGLARIDSPLRCLEYVYCETQGKAHALNCALKMVHTPHFLTVDADTVLERNAVQQMMNHIVCRDCACVAGNLFVENTQKSLVAKMQIYDYLLSIAAVKRFQGSYDTTLVAQGAFSVYNTALVRQAGGWRDVLGEDIVLTYTLLSKGGRSTYEPKAVGYTHVPETLDALYNQRKRWAIGMMEGLSAVPPWKQKRSYSRHFVSVNLSVIYLDFAFLLGMLPAIILALFGYYYLAGVLTLVTVAVCGLLFLSMYRYQKNLNIPFRNSLSGFVCFLFFFQLIQSTAATHGYLIRLFRQKGEWK</sequence>
<keyword evidence="2 5" id="KW-0328">Glycosyltransferase</keyword>
<reference evidence="5" key="2">
    <citation type="submission" date="2021-04" db="EMBL/GenBank/DDBJ databases">
        <authorList>
            <person name="Gilroy R."/>
        </authorList>
    </citation>
    <scope>NUCLEOTIDE SEQUENCE</scope>
    <source>
        <strain evidence="5">ChiBcec8-14828</strain>
    </source>
</reference>
<dbReference type="PANTHER" id="PTHR43630:SF1">
    <property type="entry name" value="POLY-BETA-1,6-N-ACETYL-D-GLUCOSAMINE SYNTHASE"/>
    <property type="match status" value="1"/>
</dbReference>
<dbReference type="EMBL" id="DWYA01000054">
    <property type="protein sequence ID" value="HJB39972.1"/>
    <property type="molecule type" value="Genomic_DNA"/>
</dbReference>
<comment type="similarity">
    <text evidence="1">Belongs to the glycosyltransferase 2 family.</text>
</comment>
<evidence type="ECO:0000256" key="1">
    <source>
        <dbReference type="ARBA" id="ARBA00006739"/>
    </source>
</evidence>
<dbReference type="GO" id="GO:0016757">
    <property type="term" value="F:glycosyltransferase activity"/>
    <property type="evidence" value="ECO:0007669"/>
    <property type="project" value="UniProtKB-KW"/>
</dbReference>
<organism evidence="5 6">
    <name type="scientific">Candidatus Ruthenibacterium avium</name>
    <dbReference type="NCBI Taxonomy" id="2838751"/>
    <lineage>
        <taxon>Bacteria</taxon>
        <taxon>Bacillati</taxon>
        <taxon>Bacillota</taxon>
        <taxon>Clostridia</taxon>
        <taxon>Eubacteriales</taxon>
        <taxon>Oscillospiraceae</taxon>
        <taxon>Ruthenibacterium</taxon>
    </lineage>
</organism>
<name>A0A9D2M2U0_9FIRM</name>
<dbReference type="EC" id="2.4.-.-" evidence="5"/>
<dbReference type="SUPFAM" id="SSF53448">
    <property type="entry name" value="Nucleotide-diphospho-sugar transferases"/>
    <property type="match status" value="1"/>
</dbReference>
<accession>A0A9D2M2U0</accession>
<keyword evidence="3 5" id="KW-0808">Transferase</keyword>
<dbReference type="PANTHER" id="PTHR43630">
    <property type="entry name" value="POLY-BETA-1,6-N-ACETYL-D-GLUCOSAMINE SYNTHASE"/>
    <property type="match status" value="1"/>
</dbReference>
<feature type="transmembrane region" description="Helical" evidence="4">
    <location>
        <begin position="39"/>
        <end position="59"/>
    </location>
</feature>
<keyword evidence="4" id="KW-0472">Membrane</keyword>
<comment type="caution">
    <text evidence="5">The sequence shown here is derived from an EMBL/GenBank/DDBJ whole genome shotgun (WGS) entry which is preliminary data.</text>
</comment>
<gene>
    <name evidence="5" type="ORF">H9943_06195</name>
</gene>
<dbReference type="Proteomes" id="UP000824209">
    <property type="component" value="Unassembled WGS sequence"/>
</dbReference>
<keyword evidence="4" id="KW-0812">Transmembrane</keyword>